<gene>
    <name evidence="1" type="ORF">FCU45_02825</name>
</gene>
<keyword evidence="2" id="KW-1185">Reference proteome</keyword>
<dbReference type="Proteomes" id="UP000309561">
    <property type="component" value="Unassembled WGS sequence"/>
</dbReference>
<accession>A0A4V5TM48</accession>
<organism evidence="1 2">
    <name type="scientific">Sulfurimonas crateris</name>
    <dbReference type="NCBI Taxonomy" id="2574727"/>
    <lineage>
        <taxon>Bacteria</taxon>
        <taxon>Pseudomonadati</taxon>
        <taxon>Campylobacterota</taxon>
        <taxon>Epsilonproteobacteria</taxon>
        <taxon>Campylobacterales</taxon>
        <taxon>Sulfurimonadaceae</taxon>
        <taxon>Sulfurimonas</taxon>
    </lineage>
</organism>
<sequence>MPPPQKEPAKSLPTQKVQKDISFDFYGKNLEFDISDGIKRATFYPTNQTGIANFFDSVASSEYADLVLDIQRVSKYMNLNDWGIYLLVSKISHSIYENRDNSKLLSWFLLNKLGYAVKIGLDDRHVVLMHYSTKTIYAAPSFNFDSKKYYVFLGNSKDSIGRVFSYKQDYPNATKPLDLSMDELPILGSDFDNKLLSFEHFSNRYEIAFSYNKNLIEFMSTYPQADYETFFNAPIDKRTYRELAISIKKYIDGKKASEAMNFVLTFVQKSFKYEQDNQQFGKEKVMFAQETLFYDRSDCEDRAVLFSYLMRELFGVSALGVKYEDHMATALYIPLDGEKIRAGSKEYVIADPTYINSTIGTGMPKYRSVKPQSYILLKSN</sequence>
<evidence type="ECO:0000313" key="1">
    <source>
        <dbReference type="EMBL" id="TKI70463.1"/>
    </source>
</evidence>
<dbReference type="OrthoDB" id="9816224at2"/>
<dbReference type="AlphaFoldDB" id="A0A4V5TM48"/>
<protein>
    <submittedName>
        <fullName evidence="1">Transglutaminase domain-containing protein</fullName>
    </submittedName>
</protein>
<comment type="caution">
    <text evidence="1">The sequence shown here is derived from an EMBL/GenBank/DDBJ whole genome shotgun (WGS) entry which is preliminary data.</text>
</comment>
<dbReference type="EMBL" id="SZPX01000002">
    <property type="protein sequence ID" value="TKI70463.1"/>
    <property type="molecule type" value="Genomic_DNA"/>
</dbReference>
<dbReference type="Gene3D" id="3.10.620.30">
    <property type="match status" value="1"/>
</dbReference>
<name>A0A4V5TM48_9BACT</name>
<evidence type="ECO:0000313" key="2">
    <source>
        <dbReference type="Proteomes" id="UP000309561"/>
    </source>
</evidence>
<reference evidence="1 2" key="1">
    <citation type="submission" date="2019-04" db="EMBL/GenBank/DDBJ databases">
        <title>Sulfurimonas crateris sp. nov. a facultative anaerobic sulfur-oxidizing chemolithautotrophic bacterium isolated from a terrestrial mud vulcano.</title>
        <authorList>
            <person name="Ratnikova N.M."/>
            <person name="Slobodkin A.I."/>
            <person name="Merkel A.Y."/>
            <person name="Novikov A."/>
            <person name="Bonch-Osmolovskaya E.A."/>
            <person name="Slobodkina G.B."/>
        </authorList>
    </citation>
    <scope>NUCLEOTIDE SEQUENCE [LARGE SCALE GENOMIC DNA]</scope>
    <source>
        <strain evidence="1 2">SN118</strain>
    </source>
</reference>
<proteinExistence type="predicted"/>